<dbReference type="Proteomes" id="UP000192783">
    <property type="component" value="Unassembled WGS sequence"/>
</dbReference>
<reference evidence="1 2" key="1">
    <citation type="submission" date="2017-04" db="EMBL/GenBank/DDBJ databases">
        <authorList>
            <person name="Afonso C.L."/>
            <person name="Miller P.J."/>
            <person name="Scott M.A."/>
            <person name="Spackman E."/>
            <person name="Goraichik I."/>
            <person name="Dimitrov K.M."/>
            <person name="Suarez D.L."/>
            <person name="Swayne D.E."/>
        </authorList>
    </citation>
    <scope>NUCLEOTIDE SEQUENCE [LARGE SCALE GENOMIC DNA]</scope>
    <source>
        <strain evidence="1 2">DSM 13146</strain>
    </source>
</reference>
<evidence type="ECO:0000313" key="2">
    <source>
        <dbReference type="Proteomes" id="UP000192783"/>
    </source>
</evidence>
<dbReference type="STRING" id="1121390.SAMN02746041_01003"/>
<dbReference type="OrthoDB" id="9799326at2"/>
<protein>
    <submittedName>
        <fullName evidence="1">Uncharacterized protein</fullName>
    </submittedName>
</protein>
<gene>
    <name evidence="1" type="ORF">SAMN02746041_01003</name>
</gene>
<dbReference type="RefSeq" id="WP_084056778.1">
    <property type="nucleotide sequence ID" value="NZ_FWXF01000004.1"/>
</dbReference>
<accession>A0A1W1XA24</accession>
<dbReference type="EMBL" id="FWXF01000004">
    <property type="protein sequence ID" value="SMC20739.1"/>
    <property type="molecule type" value="Genomic_DNA"/>
</dbReference>
<sequence length="67" mass="7627">MTTPEHCPGFEQFKDLQSFVCKCPNCGQEQEIFSDEFNKEHRCSKCGKMIDFKVCEAYAGAKTTAPR</sequence>
<proteinExistence type="predicted"/>
<organism evidence="1 2">
    <name type="scientific">Desulfacinum hydrothermale DSM 13146</name>
    <dbReference type="NCBI Taxonomy" id="1121390"/>
    <lineage>
        <taxon>Bacteria</taxon>
        <taxon>Pseudomonadati</taxon>
        <taxon>Thermodesulfobacteriota</taxon>
        <taxon>Syntrophobacteria</taxon>
        <taxon>Syntrophobacterales</taxon>
        <taxon>Syntrophobacteraceae</taxon>
        <taxon>Desulfacinum</taxon>
    </lineage>
</organism>
<dbReference type="AlphaFoldDB" id="A0A1W1XA24"/>
<evidence type="ECO:0000313" key="1">
    <source>
        <dbReference type="EMBL" id="SMC20739.1"/>
    </source>
</evidence>
<name>A0A1W1XA24_9BACT</name>
<keyword evidence="2" id="KW-1185">Reference proteome</keyword>